<dbReference type="GO" id="GO:0016020">
    <property type="term" value="C:membrane"/>
    <property type="evidence" value="ECO:0007669"/>
    <property type="project" value="UniProtKB-SubCell"/>
</dbReference>
<gene>
    <name evidence="7" type="ORF">TorRG33x02_078920</name>
</gene>
<keyword evidence="8" id="KW-1185">Reference proteome</keyword>
<dbReference type="PANTHER" id="PTHR31113:SF2">
    <property type="entry name" value="OS04G0423200 PROTEIN"/>
    <property type="match status" value="1"/>
</dbReference>
<dbReference type="PANTHER" id="PTHR31113">
    <property type="entry name" value="UPF0496 PROTEIN 3-RELATED"/>
    <property type="match status" value="1"/>
</dbReference>
<feature type="transmembrane region" description="Helical" evidence="6">
    <location>
        <begin position="207"/>
        <end position="227"/>
    </location>
</feature>
<dbReference type="Pfam" id="PF05055">
    <property type="entry name" value="DUF677"/>
    <property type="match status" value="1"/>
</dbReference>
<keyword evidence="4 6" id="KW-1133">Transmembrane helix</keyword>
<dbReference type="InParanoid" id="A0A2P5FET1"/>
<name>A0A2P5FET1_TREOI</name>
<accession>A0A2P5FET1</accession>
<evidence type="ECO:0000256" key="3">
    <source>
        <dbReference type="ARBA" id="ARBA00022692"/>
    </source>
</evidence>
<protein>
    <submittedName>
        <fullName evidence="7">Uncharacterized protein</fullName>
    </submittedName>
</protein>
<evidence type="ECO:0000313" key="7">
    <source>
        <dbReference type="EMBL" id="PON96303.1"/>
    </source>
</evidence>
<proteinExistence type="inferred from homology"/>
<dbReference type="InterPro" id="IPR007749">
    <property type="entry name" value="DUF677"/>
</dbReference>
<comment type="similarity">
    <text evidence="2">Belongs to the UPF0496 family.</text>
</comment>
<dbReference type="EMBL" id="JXTC01000039">
    <property type="protein sequence ID" value="PON96303.1"/>
    <property type="molecule type" value="Genomic_DNA"/>
</dbReference>
<keyword evidence="3 6" id="KW-0812">Transmembrane</keyword>
<keyword evidence="5 6" id="KW-0472">Membrane</keyword>
<evidence type="ECO:0000256" key="5">
    <source>
        <dbReference type="ARBA" id="ARBA00023136"/>
    </source>
</evidence>
<evidence type="ECO:0000256" key="1">
    <source>
        <dbReference type="ARBA" id="ARBA00004370"/>
    </source>
</evidence>
<dbReference type="AlphaFoldDB" id="A0A2P5FET1"/>
<dbReference type="STRING" id="63057.A0A2P5FET1"/>
<evidence type="ECO:0000313" key="8">
    <source>
        <dbReference type="Proteomes" id="UP000237000"/>
    </source>
</evidence>
<evidence type="ECO:0000256" key="4">
    <source>
        <dbReference type="ARBA" id="ARBA00022989"/>
    </source>
</evidence>
<dbReference type="OrthoDB" id="776561at2759"/>
<organism evidence="7 8">
    <name type="scientific">Trema orientale</name>
    <name type="common">Charcoal tree</name>
    <name type="synonym">Celtis orientalis</name>
    <dbReference type="NCBI Taxonomy" id="63057"/>
    <lineage>
        <taxon>Eukaryota</taxon>
        <taxon>Viridiplantae</taxon>
        <taxon>Streptophyta</taxon>
        <taxon>Embryophyta</taxon>
        <taxon>Tracheophyta</taxon>
        <taxon>Spermatophyta</taxon>
        <taxon>Magnoliopsida</taxon>
        <taxon>eudicotyledons</taxon>
        <taxon>Gunneridae</taxon>
        <taxon>Pentapetalae</taxon>
        <taxon>rosids</taxon>
        <taxon>fabids</taxon>
        <taxon>Rosales</taxon>
        <taxon>Cannabaceae</taxon>
        <taxon>Trema</taxon>
    </lineage>
</organism>
<comment type="subcellular location">
    <subcellularLocation>
        <location evidence="1">Membrane</location>
    </subcellularLocation>
</comment>
<evidence type="ECO:0000256" key="2">
    <source>
        <dbReference type="ARBA" id="ARBA00009074"/>
    </source>
</evidence>
<sequence length="373" mass="42694">MWAKLKSSKIKRAVEKEFRQVRKSLNVNEEYLNALRSKAYSDFLNKAKLMVNQHQSFSLYCHNKFSETLLEPGQESIPTILESALILSKIPKLKTLLLKYFDISAEASNFCSHLLKGINQIQSNYLYVRGVLDEVNDHDQDSSPENVKLIVSELNSLFLVGINPFSNPNKLDFETIHEKYSSVLQCLKSMRKKVGKRIKLIKYFQKAFGICITSTCGIIAILAMFLAAHTLTVIFMGPAIFNFPFKCLAKKISSLPFLRSEFLRKVGDQLDLAAKGTYILNRDFDTISRLVASVHDVLEHNKAMLQSCLERKEYKFCLHVVKELKKGDLGFRKQVEELEEHIYLCLVTINKARSLVIKEMITNTTAHLDESRT</sequence>
<dbReference type="Proteomes" id="UP000237000">
    <property type="component" value="Unassembled WGS sequence"/>
</dbReference>
<comment type="caution">
    <text evidence="7">The sequence shown here is derived from an EMBL/GenBank/DDBJ whole genome shotgun (WGS) entry which is preliminary data.</text>
</comment>
<evidence type="ECO:0000256" key="6">
    <source>
        <dbReference type="SAM" id="Phobius"/>
    </source>
</evidence>
<reference evidence="8" key="1">
    <citation type="submission" date="2016-06" db="EMBL/GenBank/DDBJ databases">
        <title>Parallel loss of symbiosis genes in relatives of nitrogen-fixing non-legume Parasponia.</title>
        <authorList>
            <person name="Van Velzen R."/>
            <person name="Holmer R."/>
            <person name="Bu F."/>
            <person name="Rutten L."/>
            <person name="Van Zeijl A."/>
            <person name="Liu W."/>
            <person name="Santuari L."/>
            <person name="Cao Q."/>
            <person name="Sharma T."/>
            <person name="Shen D."/>
            <person name="Roswanjaya Y."/>
            <person name="Wardhani T."/>
            <person name="Kalhor M.S."/>
            <person name="Jansen J."/>
            <person name="Van den Hoogen J."/>
            <person name="Gungor B."/>
            <person name="Hartog M."/>
            <person name="Hontelez J."/>
            <person name="Verver J."/>
            <person name="Yang W.-C."/>
            <person name="Schijlen E."/>
            <person name="Repin R."/>
            <person name="Schilthuizen M."/>
            <person name="Schranz E."/>
            <person name="Heidstra R."/>
            <person name="Miyata K."/>
            <person name="Fedorova E."/>
            <person name="Kohlen W."/>
            <person name="Bisseling T."/>
            <person name="Smit S."/>
            <person name="Geurts R."/>
        </authorList>
    </citation>
    <scope>NUCLEOTIDE SEQUENCE [LARGE SCALE GENOMIC DNA]</scope>
    <source>
        <strain evidence="8">cv. RG33-2</strain>
    </source>
</reference>